<evidence type="ECO:0000259" key="7">
    <source>
        <dbReference type="Pfam" id="PF08281"/>
    </source>
</evidence>
<comment type="similarity">
    <text evidence="1">Belongs to the sigma-70 factor family. ECF subfamily.</text>
</comment>
<gene>
    <name evidence="8" type="primary">rpoE_1</name>
    <name evidence="8" type="ORF">MCNF_32240</name>
</gene>
<dbReference type="CDD" id="cd06171">
    <property type="entry name" value="Sigma70_r4"/>
    <property type="match status" value="1"/>
</dbReference>
<keyword evidence="2" id="KW-0805">Transcription regulation</keyword>
<reference evidence="8" key="1">
    <citation type="journal article" date="2019" name="Emerg. Microbes Infect.">
        <title>Comprehensive subspecies identification of 175 nontuberculous mycobacteria species based on 7547 genomic profiles.</title>
        <authorList>
            <person name="Matsumoto Y."/>
            <person name="Kinjo T."/>
            <person name="Motooka D."/>
            <person name="Nabeya D."/>
            <person name="Jung N."/>
            <person name="Uechi K."/>
            <person name="Horii T."/>
            <person name="Iida T."/>
            <person name="Fujita J."/>
            <person name="Nakamura S."/>
        </authorList>
    </citation>
    <scope>NUCLEOTIDE SEQUENCE [LARGE SCALE GENOMIC DNA]</scope>
    <source>
        <strain evidence="8">JCM 13671</strain>
    </source>
</reference>
<evidence type="ECO:0000313" key="8">
    <source>
        <dbReference type="EMBL" id="BBZ34619.1"/>
    </source>
</evidence>
<protein>
    <submittedName>
        <fullName evidence="8">RNA polymerase sigma factor</fullName>
    </submittedName>
</protein>
<dbReference type="InterPro" id="IPR014284">
    <property type="entry name" value="RNA_pol_sigma-70_dom"/>
</dbReference>
<dbReference type="PANTHER" id="PTHR43133">
    <property type="entry name" value="RNA POLYMERASE ECF-TYPE SIGMA FACTO"/>
    <property type="match status" value="1"/>
</dbReference>
<evidence type="ECO:0000256" key="2">
    <source>
        <dbReference type="ARBA" id="ARBA00023015"/>
    </source>
</evidence>
<keyword evidence="5" id="KW-0804">Transcription</keyword>
<keyword evidence="4" id="KW-0238">DNA-binding</keyword>
<organism evidence="8 9">
    <name type="scientific">Mycolicibacterium confluentis</name>
    <dbReference type="NCBI Taxonomy" id="28047"/>
    <lineage>
        <taxon>Bacteria</taxon>
        <taxon>Bacillati</taxon>
        <taxon>Actinomycetota</taxon>
        <taxon>Actinomycetes</taxon>
        <taxon>Mycobacteriales</taxon>
        <taxon>Mycobacteriaceae</taxon>
        <taxon>Mycolicibacterium</taxon>
    </lineage>
</organism>
<feature type="domain" description="RNA polymerase sigma-70 region 2" evidence="6">
    <location>
        <begin position="26"/>
        <end position="89"/>
    </location>
</feature>
<dbReference type="InterPro" id="IPR013325">
    <property type="entry name" value="RNA_pol_sigma_r2"/>
</dbReference>
<dbReference type="GO" id="GO:0006352">
    <property type="term" value="P:DNA-templated transcription initiation"/>
    <property type="evidence" value="ECO:0007669"/>
    <property type="project" value="InterPro"/>
</dbReference>
<dbReference type="InterPro" id="IPR039425">
    <property type="entry name" value="RNA_pol_sigma-70-like"/>
</dbReference>
<dbReference type="Gene3D" id="1.10.1740.10">
    <property type="match status" value="1"/>
</dbReference>
<dbReference type="PANTHER" id="PTHR43133:SF59">
    <property type="entry name" value="ECF RNA POLYMERASE SIGMA FACTOR SIGR"/>
    <property type="match status" value="1"/>
</dbReference>
<dbReference type="Gene3D" id="1.10.10.10">
    <property type="entry name" value="Winged helix-like DNA-binding domain superfamily/Winged helix DNA-binding domain"/>
    <property type="match status" value="1"/>
</dbReference>
<evidence type="ECO:0000313" key="9">
    <source>
        <dbReference type="Proteomes" id="UP000466931"/>
    </source>
</evidence>
<evidence type="ECO:0000259" key="6">
    <source>
        <dbReference type="Pfam" id="PF04542"/>
    </source>
</evidence>
<dbReference type="RefSeq" id="WP_234812719.1">
    <property type="nucleotide sequence ID" value="NZ_AP022612.1"/>
</dbReference>
<name>A0A7I7XZ98_9MYCO</name>
<dbReference type="InterPro" id="IPR013324">
    <property type="entry name" value="RNA_pol_sigma_r3/r4-like"/>
</dbReference>
<dbReference type="InterPro" id="IPR013249">
    <property type="entry name" value="RNA_pol_sigma70_r4_t2"/>
</dbReference>
<dbReference type="GO" id="GO:0003677">
    <property type="term" value="F:DNA binding"/>
    <property type="evidence" value="ECO:0007669"/>
    <property type="project" value="UniProtKB-KW"/>
</dbReference>
<accession>A0A7I7XZ98</accession>
<keyword evidence="9" id="KW-1185">Reference proteome</keyword>
<dbReference type="InterPro" id="IPR007627">
    <property type="entry name" value="RNA_pol_sigma70_r2"/>
</dbReference>
<dbReference type="EMBL" id="AP022612">
    <property type="protein sequence ID" value="BBZ34619.1"/>
    <property type="molecule type" value="Genomic_DNA"/>
</dbReference>
<feature type="domain" description="RNA polymerase sigma factor 70 region 4 type 2" evidence="7">
    <location>
        <begin position="129"/>
        <end position="180"/>
    </location>
</feature>
<dbReference type="AlphaFoldDB" id="A0A7I7XZ98"/>
<evidence type="ECO:0000256" key="5">
    <source>
        <dbReference type="ARBA" id="ARBA00023163"/>
    </source>
</evidence>
<dbReference type="Pfam" id="PF04542">
    <property type="entry name" value="Sigma70_r2"/>
    <property type="match status" value="1"/>
</dbReference>
<evidence type="ECO:0000256" key="3">
    <source>
        <dbReference type="ARBA" id="ARBA00023082"/>
    </source>
</evidence>
<proteinExistence type="inferred from homology"/>
<keyword evidence="3" id="KW-0731">Sigma factor</keyword>
<dbReference type="Proteomes" id="UP000466931">
    <property type="component" value="Chromosome"/>
</dbReference>
<dbReference type="SUPFAM" id="SSF88946">
    <property type="entry name" value="Sigma2 domain of RNA polymerase sigma factors"/>
    <property type="match status" value="1"/>
</dbReference>
<evidence type="ECO:0000256" key="4">
    <source>
        <dbReference type="ARBA" id="ARBA00023125"/>
    </source>
</evidence>
<dbReference type="NCBIfam" id="TIGR02937">
    <property type="entry name" value="sigma70-ECF"/>
    <property type="match status" value="1"/>
</dbReference>
<dbReference type="SUPFAM" id="SSF88659">
    <property type="entry name" value="Sigma3 and sigma4 domains of RNA polymerase sigma factors"/>
    <property type="match status" value="1"/>
</dbReference>
<dbReference type="Pfam" id="PF08281">
    <property type="entry name" value="Sigma70_r4_2"/>
    <property type="match status" value="1"/>
</dbReference>
<dbReference type="GO" id="GO:0016987">
    <property type="term" value="F:sigma factor activity"/>
    <property type="evidence" value="ECO:0007669"/>
    <property type="project" value="UniProtKB-KW"/>
</dbReference>
<dbReference type="InterPro" id="IPR036388">
    <property type="entry name" value="WH-like_DNA-bd_sf"/>
</dbReference>
<evidence type="ECO:0000256" key="1">
    <source>
        <dbReference type="ARBA" id="ARBA00010641"/>
    </source>
</evidence>
<sequence length="203" mass="22684">MTTSSAQSDKAADQRERFVQEAWPLLDQLYRAAWNHTHSHSDAEALVQETMLKAYRSFDQYSGGTNIRAWLFRILVTTWINRYRSRQRRPDEVLTGKITDLEFNATVRQSSITSASAELLALETLADDEVKAALAALPEGQRMAVYYVDVEGCRYAEAAALLAVPVGTLMSRLHRGRRALRQALVDRAPTTRLPCDAADGATP</sequence>
<reference evidence="8" key="2">
    <citation type="submission" date="2020-02" db="EMBL/GenBank/DDBJ databases">
        <authorList>
            <person name="Matsumoto Y."/>
            <person name="Motooka D."/>
            <person name="Nakamura S."/>
        </authorList>
    </citation>
    <scope>NUCLEOTIDE SEQUENCE</scope>
    <source>
        <strain evidence="8">JCM 13671</strain>
    </source>
</reference>